<keyword evidence="3" id="KW-1185">Reference proteome</keyword>
<accession>A0A086ZLR6</accession>
<feature type="transmembrane region" description="Helical" evidence="1">
    <location>
        <begin position="332"/>
        <end position="353"/>
    </location>
</feature>
<dbReference type="Pfam" id="PF14897">
    <property type="entry name" value="EpsG"/>
    <property type="match status" value="1"/>
</dbReference>
<feature type="transmembrane region" description="Helical" evidence="1">
    <location>
        <begin position="87"/>
        <end position="108"/>
    </location>
</feature>
<feature type="transmembrane region" description="Helical" evidence="1">
    <location>
        <begin position="162"/>
        <end position="193"/>
    </location>
</feature>
<reference evidence="2 3" key="1">
    <citation type="submission" date="2014-03" db="EMBL/GenBank/DDBJ databases">
        <title>Genomics of Bifidobacteria.</title>
        <authorList>
            <person name="Ventura M."/>
            <person name="Milani C."/>
            <person name="Lugli G.A."/>
        </authorList>
    </citation>
    <scope>NUCLEOTIDE SEQUENCE [LARGE SCALE GENOMIC DNA]</scope>
    <source>
        <strain evidence="2 3">LMG 10736</strain>
    </source>
</reference>
<proteinExistence type="predicted"/>
<dbReference type="EMBL" id="JGYQ01000012">
    <property type="protein sequence ID" value="KFI47466.1"/>
    <property type="molecule type" value="Genomic_DNA"/>
</dbReference>
<comment type="caution">
    <text evidence="2">The sequence shown here is derived from an EMBL/GenBank/DDBJ whole genome shotgun (WGS) entry which is preliminary data.</text>
</comment>
<keyword evidence="1" id="KW-0472">Membrane</keyword>
<keyword evidence="1" id="KW-1133">Transmembrane helix</keyword>
<feature type="transmembrane region" description="Helical" evidence="1">
    <location>
        <begin position="5"/>
        <end position="20"/>
    </location>
</feature>
<dbReference type="Proteomes" id="UP000029093">
    <property type="component" value="Unassembled WGS sequence"/>
</dbReference>
<feature type="transmembrane region" description="Helical" evidence="1">
    <location>
        <begin position="26"/>
        <end position="45"/>
    </location>
</feature>
<evidence type="ECO:0000313" key="2">
    <source>
        <dbReference type="EMBL" id="KFI47466.1"/>
    </source>
</evidence>
<gene>
    <name evidence="2" type="ORF">BBOU_0837</name>
</gene>
<feature type="transmembrane region" description="Helical" evidence="1">
    <location>
        <begin position="250"/>
        <end position="271"/>
    </location>
</feature>
<sequence>MQMALVLYIIFILVLIVFEYDRIFNYIIMIVSPLVLGFVSWIWILRPDYNRYESTYYAIENISDGKAYPVWSMIMLSAKVCHLQFRLYQTIIVILSISIIEIVAFKMFHRVNATMGTIWVYPGIIGIIQIRQYFSLSLLYLSLFFFIRSFHIKKSRENKQSCIYVFASILFALLSVGVHATSIVMVTFYLLYFFNGSKIKYVICLFAVLFIAQIVYPAISNKIMISILGEQQTTVYDTYGVMVGNNISEFSAIAVALVICIVNMGMCKYINKKKNLNDTHGNAIATVSLLETSEYVSFVPLLLNFLDTMRLQRFSILTTAGMIDAYPFERKGLLLVVRCIFFGSMFILLRWSAPWNSMISELSSF</sequence>
<keyword evidence="1" id="KW-0812">Transmembrane</keyword>
<protein>
    <submittedName>
        <fullName evidence="2">EpsG family</fullName>
    </submittedName>
</protein>
<dbReference type="AlphaFoldDB" id="A0A086ZLR6"/>
<evidence type="ECO:0000313" key="3">
    <source>
        <dbReference type="Proteomes" id="UP000029093"/>
    </source>
</evidence>
<evidence type="ECO:0000256" key="1">
    <source>
        <dbReference type="SAM" id="Phobius"/>
    </source>
</evidence>
<organism evidence="2 3">
    <name type="scientific">Bifidobacterium boum</name>
    <dbReference type="NCBI Taxonomy" id="78343"/>
    <lineage>
        <taxon>Bacteria</taxon>
        <taxon>Bacillati</taxon>
        <taxon>Actinomycetota</taxon>
        <taxon>Actinomycetes</taxon>
        <taxon>Bifidobacteriales</taxon>
        <taxon>Bifidobacteriaceae</taxon>
        <taxon>Bifidobacterium</taxon>
    </lineage>
</organism>
<name>A0A086ZLR6_9BIFI</name>
<feature type="transmembrane region" description="Helical" evidence="1">
    <location>
        <begin position="199"/>
        <end position="219"/>
    </location>
</feature>
<dbReference type="InterPro" id="IPR049458">
    <property type="entry name" value="EpsG-like"/>
</dbReference>